<dbReference type="GO" id="GO:0008270">
    <property type="term" value="F:zinc ion binding"/>
    <property type="evidence" value="ECO:0007669"/>
    <property type="project" value="UniProtKB-KW"/>
</dbReference>
<keyword evidence="7" id="KW-0804">Transcription</keyword>
<evidence type="ECO:0000256" key="2">
    <source>
        <dbReference type="ARBA" id="ARBA00022723"/>
    </source>
</evidence>
<keyword evidence="8" id="KW-0539">Nucleus</keyword>
<feature type="region of interest" description="Disordered" evidence="9">
    <location>
        <begin position="1143"/>
        <end position="1165"/>
    </location>
</feature>
<feature type="compositionally biased region" description="Basic and acidic residues" evidence="9">
    <location>
        <begin position="256"/>
        <end position="267"/>
    </location>
</feature>
<feature type="region of interest" description="Disordered" evidence="9">
    <location>
        <begin position="243"/>
        <end position="297"/>
    </location>
</feature>
<feature type="compositionally biased region" description="Low complexity" evidence="9">
    <location>
        <begin position="1090"/>
        <end position="1118"/>
    </location>
</feature>
<feature type="region of interest" description="Disordered" evidence="9">
    <location>
        <begin position="1769"/>
        <end position="1789"/>
    </location>
</feature>
<dbReference type="GO" id="GO:0044666">
    <property type="term" value="C:MLL3/4 complex"/>
    <property type="evidence" value="ECO:0007669"/>
    <property type="project" value="TreeGrafter"/>
</dbReference>
<feature type="region of interest" description="Disordered" evidence="9">
    <location>
        <begin position="941"/>
        <end position="1066"/>
    </location>
</feature>
<feature type="region of interest" description="Disordered" evidence="9">
    <location>
        <begin position="1"/>
        <end position="28"/>
    </location>
</feature>
<evidence type="ECO:0000313" key="11">
    <source>
        <dbReference type="Proteomes" id="UP000250572"/>
    </source>
</evidence>
<feature type="region of interest" description="Disordered" evidence="9">
    <location>
        <begin position="413"/>
        <end position="447"/>
    </location>
</feature>
<reference evidence="10 11" key="1">
    <citation type="journal article" date="2018" name="G3 (Bethesda)">
        <title>A High-Quality Reference Genome for the Invasive Mosquitofish Gambusia affinis Using a Chicago Library.</title>
        <authorList>
            <person name="Hoffberg S.L."/>
            <person name="Troendle N.J."/>
            <person name="Glenn T.C."/>
            <person name="Mahmud O."/>
            <person name="Louha S."/>
            <person name="Chalopin D."/>
            <person name="Bennetzen J.L."/>
            <person name="Mauricio R."/>
        </authorList>
    </citation>
    <scope>NUCLEOTIDE SEQUENCE [LARGE SCALE GENOMIC DNA]</scope>
    <source>
        <strain evidence="10">NE01/NJP1002.9</strain>
        <tissue evidence="10">Muscle</tissue>
    </source>
</reference>
<feature type="region of interest" description="Disordered" evidence="9">
    <location>
        <begin position="1343"/>
        <end position="1525"/>
    </location>
</feature>
<feature type="compositionally biased region" description="Polar residues" evidence="9">
    <location>
        <begin position="724"/>
        <end position="744"/>
    </location>
</feature>
<evidence type="ECO:0000256" key="3">
    <source>
        <dbReference type="ARBA" id="ARBA00022737"/>
    </source>
</evidence>
<feature type="region of interest" description="Disordered" evidence="9">
    <location>
        <begin position="1079"/>
        <end position="1125"/>
    </location>
</feature>
<feature type="region of interest" description="Disordered" evidence="9">
    <location>
        <begin position="589"/>
        <end position="623"/>
    </location>
</feature>
<feature type="compositionally biased region" description="Polar residues" evidence="9">
    <location>
        <begin position="1556"/>
        <end position="1565"/>
    </location>
</feature>
<gene>
    <name evidence="10" type="ORF">CCH79_00014887</name>
</gene>
<dbReference type="PANTHER" id="PTHR45888:SF2">
    <property type="entry name" value="HISTONE-LYSINE N-METHYLTRANSFERASE 2D"/>
    <property type="match status" value="1"/>
</dbReference>
<feature type="compositionally biased region" description="Low complexity" evidence="9">
    <location>
        <begin position="1388"/>
        <end position="1400"/>
    </location>
</feature>
<protein>
    <submittedName>
        <fullName evidence="10">Uncharacterized protein</fullName>
    </submittedName>
</protein>
<evidence type="ECO:0000256" key="4">
    <source>
        <dbReference type="ARBA" id="ARBA00022771"/>
    </source>
</evidence>
<feature type="region of interest" description="Disordered" evidence="9">
    <location>
        <begin position="1627"/>
        <end position="1670"/>
    </location>
</feature>
<feature type="compositionally biased region" description="Polar residues" evidence="9">
    <location>
        <begin position="438"/>
        <end position="447"/>
    </location>
</feature>
<accession>A0A315W1R3</accession>
<organism evidence="10 11">
    <name type="scientific">Gambusia affinis</name>
    <name type="common">Western mosquitofish</name>
    <name type="synonym">Heterandria affinis</name>
    <dbReference type="NCBI Taxonomy" id="33528"/>
    <lineage>
        <taxon>Eukaryota</taxon>
        <taxon>Metazoa</taxon>
        <taxon>Chordata</taxon>
        <taxon>Craniata</taxon>
        <taxon>Vertebrata</taxon>
        <taxon>Euteleostomi</taxon>
        <taxon>Actinopterygii</taxon>
        <taxon>Neopterygii</taxon>
        <taxon>Teleostei</taxon>
        <taxon>Neoteleostei</taxon>
        <taxon>Acanthomorphata</taxon>
        <taxon>Ovalentaria</taxon>
        <taxon>Atherinomorphae</taxon>
        <taxon>Cyprinodontiformes</taxon>
        <taxon>Poeciliidae</taxon>
        <taxon>Poeciliinae</taxon>
        <taxon>Gambusia</taxon>
    </lineage>
</organism>
<evidence type="ECO:0000256" key="7">
    <source>
        <dbReference type="ARBA" id="ARBA00023163"/>
    </source>
</evidence>
<dbReference type="GO" id="GO:0045944">
    <property type="term" value="P:positive regulation of transcription by RNA polymerase II"/>
    <property type="evidence" value="ECO:0007669"/>
    <property type="project" value="TreeGrafter"/>
</dbReference>
<name>A0A315W1R3_GAMAF</name>
<proteinExistence type="predicted"/>
<feature type="compositionally biased region" description="Low complexity" evidence="9">
    <location>
        <begin position="1041"/>
        <end position="1059"/>
    </location>
</feature>
<feature type="compositionally biased region" description="Low complexity" evidence="9">
    <location>
        <begin position="1420"/>
        <end position="1438"/>
    </location>
</feature>
<feature type="compositionally biased region" description="Low complexity" evidence="9">
    <location>
        <begin position="1143"/>
        <end position="1163"/>
    </location>
</feature>
<feature type="compositionally biased region" description="Pro residues" evidence="9">
    <location>
        <begin position="1742"/>
        <end position="1756"/>
    </location>
</feature>
<feature type="compositionally biased region" description="Low complexity" evidence="9">
    <location>
        <begin position="968"/>
        <end position="1003"/>
    </location>
</feature>
<evidence type="ECO:0000256" key="9">
    <source>
        <dbReference type="SAM" id="MobiDB-lite"/>
    </source>
</evidence>
<feature type="compositionally biased region" description="Polar residues" evidence="9">
    <location>
        <begin position="271"/>
        <end position="281"/>
    </location>
</feature>
<keyword evidence="5" id="KW-0862">Zinc</keyword>
<feature type="compositionally biased region" description="Low complexity" evidence="9">
    <location>
        <begin position="419"/>
        <end position="428"/>
    </location>
</feature>
<dbReference type="GO" id="GO:0003713">
    <property type="term" value="F:transcription coactivator activity"/>
    <property type="evidence" value="ECO:0007669"/>
    <property type="project" value="TreeGrafter"/>
</dbReference>
<feature type="compositionally biased region" description="Polar residues" evidence="9">
    <location>
        <begin position="1474"/>
        <end position="1514"/>
    </location>
</feature>
<sequence length="1822" mass="195735">MQGMENPHTMMAGHGGENLQALGQGPPPQFIELRHNSQRLPLRPQFMPRAPQQRPRLFVQQQDLAASYFQQHPIAQAGGMQADGSGVSQLGVPQGAMSVPGLLPSQTTGTVSQQPHLQTQAAASKSGMQSTEQQRVGHQGLVTNPPPASVGPCEELPEPDLEGLGDGSGDGGVEDENDLTLDLDPDKGDDDLGNLDNLETNDPHLDDLLNGDEFDILAYTDPELDQGDPKDVFSDQLRLVEAESETPSSVAGSTRCKIEDRAKDEPGQKCLTLSQKDSATSVPPVAESADPSKVKVEDKCLTPQLQAGQSVVKNEMREAVSILLGGTASTAKTEHKETQQACLSSVRLGRLQYSMSGQGDPFSPGTPHGEMGDDPLGLPDVGGQHSPSVDLAKVESSLDGELPLLIQDLLEHEKKEQQKQQQLSSLQQGGIPAHFPALSSQHPNPQGTEQLILQHQPRPPAQGMMEQAAMVPRAPHMIQQQQRMMGPGVVPHPHMAMAQQQAMMRTGQPGIHAGLGHQPQPVVKQSPLANNFFPDKDLDKFPADDIIDPIAKAKMVALKGIKRVLAQDPTMVVPPGINRQQVSLLAQRLASAPGTDPAQAAPGPPKEGETSDPVQSRPNPPQFVQGIINDAEQHQYEEWLLHTQQLLQMQLKILEEQIGVHRKSRKALCAKQRTAKKAGREFAEADAEKLKLVTEEQSKIQKQLDQVRKQQKEHTNLIAEYRSKQQQHQQNSGLLNQAHPTQGGPSHMFPKVPGQMMMGQQGAAVMGQHPGMMPLRMPQGQPFMGGPQQQLPAALGAPGPRVPGPSGTPAGFFPQGAPVQGADPRLLQERQLQHRMQMAKLQQQQAMMCQQGMPHPNQQPGLIPQSQPGMMGSQLMAQHQAGTQQGIIATQANQQSMVQVQQGMVGGQPAAPPGQPINQPAAMMAAQPRLMVNQQPRPQLMMGQQGVAGPPGHPGLRGAPAQQQQNILAQRMLASQQQMAQQRQVAPMVSQSGQDQGGHSQPSTPQMGSSPSAGNNTPQGSANGQNSAAKDGGILSPDSRTPPQQSGPSTPSQSSQQGSVNNPLDQGRQQQNQMYLTPHHHSNSQSVHEQQAGGTVNQQTGVVQQQQQHQLPVGVQRQGSVGADKPSLMSVKEEGKPVDFLTQQQQNATQKPQEAGMQQQMMPPNNPGQAPPTAIGMNLQQQALMAQQQKQQAMMGMLRAQQQGLMPQRPGVPPAQIRAAINIPAIIAQNPQLRNLPPTQQIQHIQALIAQRQGQMVRMPVGQGPPGQLRAQTPHGGQQMMGMEANQMPYGGKPGALAGQQQPGMFGQRPQVASQVQQGMMVTGQQPQAGEMQQQQQHIMRGHLPMPHSPMEQNRMLRPNSPRQPPVNSPGDSQRHMFNQPLRPPTPTQTQQQALMAAAAGRVPGSPSHAYSPRGPFGMSPAHPASPYSSHASSPSVADNRAGRGSPFSQVKASPLRSPGARSPLDCPGMKVESQASSGEPPQTAPGTPNGPQRGMSVQQELKQVTDGYSQQGEQCRIPIQNIKQEPREVQCYGSSEAHPGAIKRETSGETVCAGDNTSFINTGNVPRDPETQGPRSETGQQLLQKLLKTKNLQLNAQRPSEGIHSEINGHINSKLAMLEQKLQGTPRNMEDLQSLTKRAPVQKPKRINKPPGGGGPNSRKKNKKEDVGKSAETLIKQLKQGLSLLPLMEPSISASLDLFAPFGSSPAGGKDQLKGSFGNAVLDNIPDYYSQLLTKSNLSNPPTPPSSLPPTPPPSVQHKLLNGVTAGEELTESQKDADAAVKPTDPAAEEVKSVDILAALPTPPHNQNEDIRLKWCRFGKS</sequence>
<feature type="compositionally biased region" description="Polar residues" evidence="9">
    <location>
        <begin position="1004"/>
        <end position="1028"/>
    </location>
</feature>
<feature type="region of interest" description="Disordered" evidence="9">
    <location>
        <begin position="93"/>
        <end position="195"/>
    </location>
</feature>
<dbReference type="Proteomes" id="UP000250572">
    <property type="component" value="Unassembled WGS sequence"/>
</dbReference>
<feature type="compositionally biased region" description="Polar residues" evidence="9">
    <location>
        <begin position="104"/>
        <end position="136"/>
    </location>
</feature>
<comment type="caution">
    <text evidence="10">The sequence shown here is derived from an EMBL/GenBank/DDBJ whole genome shotgun (WGS) entry which is preliminary data.</text>
</comment>
<keyword evidence="11" id="KW-1185">Reference proteome</keyword>
<keyword evidence="6" id="KW-0805">Transcription regulation</keyword>
<keyword evidence="3" id="KW-0677">Repeat</keyword>
<evidence type="ECO:0000256" key="6">
    <source>
        <dbReference type="ARBA" id="ARBA00023015"/>
    </source>
</evidence>
<dbReference type="EMBL" id="NHOQ01000749">
    <property type="protein sequence ID" value="PWA28717.1"/>
    <property type="molecule type" value="Genomic_DNA"/>
</dbReference>
<evidence type="ECO:0000313" key="10">
    <source>
        <dbReference type="EMBL" id="PWA28717.1"/>
    </source>
</evidence>
<evidence type="ECO:0000256" key="1">
    <source>
        <dbReference type="ARBA" id="ARBA00004123"/>
    </source>
</evidence>
<comment type="subcellular location">
    <subcellularLocation>
        <location evidence="1">Nucleus</location>
    </subcellularLocation>
</comment>
<feature type="region of interest" description="Disordered" evidence="9">
    <location>
        <begin position="723"/>
        <end position="748"/>
    </location>
</feature>
<feature type="region of interest" description="Disordered" evidence="9">
    <location>
        <begin position="1736"/>
        <end position="1757"/>
    </location>
</feature>
<dbReference type="PANTHER" id="PTHR45888">
    <property type="entry name" value="HL01030P-RELATED"/>
    <property type="match status" value="1"/>
</dbReference>
<feature type="region of interest" description="Disordered" evidence="9">
    <location>
        <begin position="356"/>
        <end position="388"/>
    </location>
</feature>
<feature type="compositionally biased region" description="Polar residues" evidence="9">
    <location>
        <begin position="1627"/>
        <end position="1637"/>
    </location>
</feature>
<dbReference type="STRING" id="33528.ENSGAFP00000014954"/>
<keyword evidence="4" id="KW-0863">Zinc-finger</keyword>
<evidence type="ECO:0000256" key="5">
    <source>
        <dbReference type="ARBA" id="ARBA00022833"/>
    </source>
</evidence>
<feature type="compositionally biased region" description="Low complexity" evidence="9">
    <location>
        <begin position="374"/>
        <end position="383"/>
    </location>
</feature>
<dbReference type="GO" id="GO:0042800">
    <property type="term" value="F:histone H3K4 methyltransferase activity"/>
    <property type="evidence" value="ECO:0007669"/>
    <property type="project" value="TreeGrafter"/>
</dbReference>
<evidence type="ECO:0000256" key="8">
    <source>
        <dbReference type="ARBA" id="ARBA00023242"/>
    </source>
</evidence>
<keyword evidence="2" id="KW-0479">Metal-binding</keyword>
<feature type="region of interest" description="Disordered" evidence="9">
    <location>
        <begin position="1556"/>
        <end position="1581"/>
    </location>
</feature>
<feature type="compositionally biased region" description="Acidic residues" evidence="9">
    <location>
        <begin position="172"/>
        <end position="193"/>
    </location>
</feature>